<keyword evidence="1" id="KW-0732">Signal</keyword>
<organism evidence="3 4">
    <name type="scientific">Caenorhabditis angaria</name>
    <dbReference type="NCBI Taxonomy" id="860376"/>
    <lineage>
        <taxon>Eukaryota</taxon>
        <taxon>Metazoa</taxon>
        <taxon>Ecdysozoa</taxon>
        <taxon>Nematoda</taxon>
        <taxon>Chromadorea</taxon>
        <taxon>Rhabditida</taxon>
        <taxon>Rhabditina</taxon>
        <taxon>Rhabditomorpha</taxon>
        <taxon>Rhabditoidea</taxon>
        <taxon>Rhabditidae</taxon>
        <taxon>Peloderinae</taxon>
        <taxon>Caenorhabditis</taxon>
    </lineage>
</organism>
<evidence type="ECO:0000313" key="4">
    <source>
        <dbReference type="Proteomes" id="UP001152747"/>
    </source>
</evidence>
<dbReference type="SMART" id="SM00034">
    <property type="entry name" value="CLECT"/>
    <property type="match status" value="2"/>
</dbReference>
<evidence type="ECO:0000256" key="1">
    <source>
        <dbReference type="SAM" id="SignalP"/>
    </source>
</evidence>
<dbReference type="Gene3D" id="3.10.100.10">
    <property type="entry name" value="Mannose-Binding Protein A, subunit A"/>
    <property type="match status" value="2"/>
</dbReference>
<dbReference type="PANTHER" id="PTHR23062">
    <property type="entry name" value="HYPOTHETICAL PROTEIN C.ELEGANS"/>
    <property type="match status" value="1"/>
</dbReference>
<dbReference type="PANTHER" id="PTHR23062:SF3">
    <property type="entry name" value="ANF_RECEPTOR DOMAIN-CONTAINING PROTEIN-RELATED"/>
    <property type="match status" value="1"/>
</dbReference>
<dbReference type="SUPFAM" id="SSF56436">
    <property type="entry name" value="C-type lectin-like"/>
    <property type="match status" value="2"/>
</dbReference>
<comment type="caution">
    <text evidence="3">The sequence shown here is derived from an EMBL/GenBank/DDBJ whole genome shotgun (WGS) entry which is preliminary data.</text>
</comment>
<evidence type="ECO:0000259" key="2">
    <source>
        <dbReference type="PROSITE" id="PS50041"/>
    </source>
</evidence>
<sequence length="283" mass="32464">MKFLLIFLSFSICQACLDNDVEINGRCFRFIEDYVSWTNASERCWSQDLYFASVRSNYEARMIGEAALQKFSVDPNYFWIGLRNTSIGFEWDDYAPLDYFNWAPNFPDSFPYVASSTYNYKWVTTPGEEVLPYVCEYFEATTVAYPQTTITKKSGGCLENDLILGNRCYYFNRDQLLRSEAEKICENQGKTLAIFDTLSQIAHISSYAQSQFGTTYTSFWIGLLRSSSTSPFYWQDGTSAVVTNWSPGYPYGGQLYVGQDIANTKWRTFNLDDVLFSVCSGVL</sequence>
<dbReference type="CDD" id="cd00037">
    <property type="entry name" value="CLECT"/>
    <property type="match status" value="2"/>
</dbReference>
<dbReference type="EMBL" id="CANHGI010000004">
    <property type="protein sequence ID" value="CAI5447330.1"/>
    <property type="molecule type" value="Genomic_DNA"/>
</dbReference>
<evidence type="ECO:0000313" key="3">
    <source>
        <dbReference type="EMBL" id="CAI5447330.1"/>
    </source>
</evidence>
<dbReference type="AlphaFoldDB" id="A0A9P1IMH5"/>
<dbReference type="OrthoDB" id="5838060at2759"/>
<dbReference type="InterPro" id="IPR016186">
    <property type="entry name" value="C-type_lectin-like/link_sf"/>
</dbReference>
<dbReference type="Proteomes" id="UP001152747">
    <property type="component" value="Unassembled WGS sequence"/>
</dbReference>
<feature type="domain" description="C-type lectin" evidence="2">
    <location>
        <begin position="23"/>
        <end position="136"/>
    </location>
</feature>
<feature type="signal peptide" evidence="1">
    <location>
        <begin position="1"/>
        <end position="15"/>
    </location>
</feature>
<name>A0A9P1IMH5_9PELO</name>
<feature type="chain" id="PRO_5040398535" description="C-type lectin domain-containing protein" evidence="1">
    <location>
        <begin position="16"/>
        <end position="283"/>
    </location>
</feature>
<keyword evidence="4" id="KW-1185">Reference proteome</keyword>
<reference evidence="3" key="1">
    <citation type="submission" date="2022-11" db="EMBL/GenBank/DDBJ databases">
        <authorList>
            <person name="Kikuchi T."/>
        </authorList>
    </citation>
    <scope>NUCLEOTIDE SEQUENCE</scope>
    <source>
        <strain evidence="3">PS1010</strain>
    </source>
</reference>
<dbReference type="PROSITE" id="PS50041">
    <property type="entry name" value="C_TYPE_LECTIN_2"/>
    <property type="match status" value="2"/>
</dbReference>
<dbReference type="InterPro" id="IPR001304">
    <property type="entry name" value="C-type_lectin-like"/>
</dbReference>
<dbReference type="Pfam" id="PF00059">
    <property type="entry name" value="Lectin_C"/>
    <property type="match status" value="2"/>
</dbReference>
<protein>
    <recommendedName>
        <fullName evidence="2">C-type lectin domain-containing protein</fullName>
    </recommendedName>
</protein>
<accession>A0A9P1IMH5</accession>
<dbReference type="GO" id="GO:0045087">
    <property type="term" value="P:innate immune response"/>
    <property type="evidence" value="ECO:0007669"/>
    <property type="project" value="TreeGrafter"/>
</dbReference>
<feature type="domain" description="C-type lectin" evidence="2">
    <location>
        <begin position="164"/>
        <end position="280"/>
    </location>
</feature>
<gene>
    <name evidence="3" type="ORF">CAMP_LOCUS9967</name>
</gene>
<proteinExistence type="predicted"/>
<dbReference type="InterPro" id="IPR016187">
    <property type="entry name" value="CTDL_fold"/>
</dbReference>